<dbReference type="EMBL" id="BAAAHK010000001">
    <property type="protein sequence ID" value="GAA0924138.1"/>
    <property type="molecule type" value="Genomic_DNA"/>
</dbReference>
<evidence type="ECO:0000259" key="4">
    <source>
        <dbReference type="Pfam" id="PF08241"/>
    </source>
</evidence>
<keyword evidence="2" id="KW-0808">Transferase</keyword>
<name>A0ABP3ZLP9_9ACTN</name>
<accession>A0ABP3ZLP9</accession>
<evidence type="ECO:0000313" key="6">
    <source>
        <dbReference type="Proteomes" id="UP001500542"/>
    </source>
</evidence>
<keyword evidence="3" id="KW-0949">S-adenosyl-L-methionine</keyword>
<sequence>MDDQAGIDAGIQHYYSSVFDEDARLTTRSAQSALEFVRVQELVGTRIAAGSRVLDIGGATGIHAMPLAAAGHHVTLVDPVEEQVVKARRHGTFQAEVGDARHLRFADNSFDVALLFGPLYHLQKATDRQQALSEAVRVVVPGGWIFAAAIPRFIHHAAVSLGKTPPRPYPQAWINTLESGTPTPGGRFPAGHFHTAEELDAEFQAAGLSKRELHAIEGAAGFALEQVSADEALLQAALTLVRRTGHLPGIRDMTNHLMAIGRV</sequence>
<keyword evidence="1" id="KW-0489">Methyltransferase</keyword>
<evidence type="ECO:0000256" key="2">
    <source>
        <dbReference type="ARBA" id="ARBA00022679"/>
    </source>
</evidence>
<dbReference type="PANTHER" id="PTHR43464">
    <property type="entry name" value="METHYLTRANSFERASE"/>
    <property type="match status" value="1"/>
</dbReference>
<dbReference type="Gene3D" id="3.40.50.150">
    <property type="entry name" value="Vaccinia Virus protein VP39"/>
    <property type="match status" value="1"/>
</dbReference>
<dbReference type="SUPFAM" id="SSF53335">
    <property type="entry name" value="S-adenosyl-L-methionine-dependent methyltransferases"/>
    <property type="match status" value="1"/>
</dbReference>
<keyword evidence="6" id="KW-1185">Reference proteome</keyword>
<dbReference type="PANTHER" id="PTHR43464:SF19">
    <property type="entry name" value="UBIQUINONE BIOSYNTHESIS O-METHYLTRANSFERASE, MITOCHONDRIAL"/>
    <property type="match status" value="1"/>
</dbReference>
<evidence type="ECO:0000313" key="5">
    <source>
        <dbReference type="EMBL" id="GAA0924138.1"/>
    </source>
</evidence>
<evidence type="ECO:0000256" key="1">
    <source>
        <dbReference type="ARBA" id="ARBA00022603"/>
    </source>
</evidence>
<feature type="domain" description="Methyltransferase type 11" evidence="4">
    <location>
        <begin position="54"/>
        <end position="146"/>
    </location>
</feature>
<dbReference type="RefSeq" id="WP_343963865.1">
    <property type="nucleotide sequence ID" value="NZ_BAAAHK010000001.1"/>
</dbReference>
<proteinExistence type="predicted"/>
<comment type="caution">
    <text evidence="5">The sequence shown here is derived from an EMBL/GenBank/DDBJ whole genome shotgun (WGS) entry which is preliminary data.</text>
</comment>
<evidence type="ECO:0000256" key="3">
    <source>
        <dbReference type="ARBA" id="ARBA00022691"/>
    </source>
</evidence>
<dbReference type="InterPro" id="IPR013216">
    <property type="entry name" value="Methyltransf_11"/>
</dbReference>
<dbReference type="InterPro" id="IPR029063">
    <property type="entry name" value="SAM-dependent_MTases_sf"/>
</dbReference>
<dbReference type="Proteomes" id="UP001500542">
    <property type="component" value="Unassembled WGS sequence"/>
</dbReference>
<dbReference type="CDD" id="cd02440">
    <property type="entry name" value="AdoMet_MTases"/>
    <property type="match status" value="1"/>
</dbReference>
<protein>
    <recommendedName>
        <fullName evidence="4">Methyltransferase type 11 domain-containing protein</fullName>
    </recommendedName>
</protein>
<organism evidence="5 6">
    <name type="scientific">Kribbella koreensis</name>
    <dbReference type="NCBI Taxonomy" id="57909"/>
    <lineage>
        <taxon>Bacteria</taxon>
        <taxon>Bacillati</taxon>
        <taxon>Actinomycetota</taxon>
        <taxon>Actinomycetes</taxon>
        <taxon>Propionibacteriales</taxon>
        <taxon>Kribbellaceae</taxon>
        <taxon>Kribbella</taxon>
    </lineage>
</organism>
<reference evidence="6" key="1">
    <citation type="journal article" date="2019" name="Int. J. Syst. Evol. Microbiol.">
        <title>The Global Catalogue of Microorganisms (GCM) 10K type strain sequencing project: providing services to taxonomists for standard genome sequencing and annotation.</title>
        <authorList>
            <consortium name="The Broad Institute Genomics Platform"/>
            <consortium name="The Broad Institute Genome Sequencing Center for Infectious Disease"/>
            <person name="Wu L."/>
            <person name="Ma J."/>
        </authorList>
    </citation>
    <scope>NUCLEOTIDE SEQUENCE [LARGE SCALE GENOMIC DNA]</scope>
    <source>
        <strain evidence="6">JCM 10977</strain>
    </source>
</reference>
<gene>
    <name evidence="5" type="ORF">GCM10009554_02690</name>
</gene>
<dbReference type="Pfam" id="PF08241">
    <property type="entry name" value="Methyltransf_11"/>
    <property type="match status" value="1"/>
</dbReference>